<evidence type="ECO:0000256" key="3">
    <source>
        <dbReference type="ARBA" id="ARBA00022692"/>
    </source>
</evidence>
<dbReference type="InterPro" id="IPR032675">
    <property type="entry name" value="LRR_dom_sf"/>
</dbReference>
<evidence type="ECO:0000256" key="7">
    <source>
        <dbReference type="ARBA" id="ARBA00023136"/>
    </source>
</evidence>
<dbReference type="PANTHER" id="PTHR48061:SF2">
    <property type="entry name" value="RECEPTOR LIKE PROTEIN 30-LIKE"/>
    <property type="match status" value="1"/>
</dbReference>
<dbReference type="Pfam" id="PF08263">
    <property type="entry name" value="LRRNT_2"/>
    <property type="match status" value="1"/>
</dbReference>
<sequence length="319" mass="35646">MLDFSAESVSEPLNLSVISENLFEDNLIGASECHDDEKSLLLELKNNLTFTPDASGKLRDWNESIDCCQWNHVESDNSTGRVIGLELYYLNITGGINNSSSIFHLQYLQTLDLGYNYIQGSIPTSIFTMPSLQEIFLDESPDAVHRSPAVRSSEANDEVRQTTAHSGQPSIRVNRVFVTLDLHSNNFHGKFPIVPYILDNLDCSSNHFTSIDPDFGPNLIIAYFLSFSNNNLRGSFPAALQYALNLCHLNLEFNHLNGNIPDYFINMSLLNVVNLRGNNLKGSIPAIFGNQYCYLETLDLNGNFLQGRVPRSLANCKAL</sequence>
<evidence type="ECO:0000256" key="1">
    <source>
        <dbReference type="ARBA" id="ARBA00004479"/>
    </source>
</evidence>
<dbReference type="Gene3D" id="3.80.10.10">
    <property type="entry name" value="Ribonuclease Inhibitor"/>
    <property type="match status" value="2"/>
</dbReference>
<keyword evidence="7" id="KW-0472">Membrane</keyword>
<dbReference type="AlphaFoldDB" id="A0A803KVT5"/>
<evidence type="ECO:0000313" key="12">
    <source>
        <dbReference type="Proteomes" id="UP000596660"/>
    </source>
</evidence>
<proteinExistence type="predicted"/>
<evidence type="ECO:0000256" key="6">
    <source>
        <dbReference type="ARBA" id="ARBA00022989"/>
    </source>
</evidence>
<dbReference type="GO" id="GO:0016020">
    <property type="term" value="C:membrane"/>
    <property type="evidence" value="ECO:0007669"/>
    <property type="project" value="UniProtKB-SubCell"/>
</dbReference>
<dbReference type="InterPro" id="IPR013210">
    <property type="entry name" value="LRR_N_plant-typ"/>
</dbReference>
<evidence type="ECO:0000313" key="11">
    <source>
        <dbReference type="EnsemblPlants" id="AUR62003143-RA:cds"/>
    </source>
</evidence>
<keyword evidence="4" id="KW-0732">Signal</keyword>
<reference evidence="11" key="2">
    <citation type="submission" date="2021-03" db="UniProtKB">
        <authorList>
            <consortium name="EnsemblPlants"/>
        </authorList>
    </citation>
    <scope>IDENTIFICATION</scope>
</reference>
<feature type="region of interest" description="Disordered" evidence="9">
    <location>
        <begin position="147"/>
        <end position="167"/>
    </location>
</feature>
<keyword evidence="5" id="KW-0677">Repeat</keyword>
<organism evidence="11 12">
    <name type="scientific">Chenopodium quinoa</name>
    <name type="common">Quinoa</name>
    <dbReference type="NCBI Taxonomy" id="63459"/>
    <lineage>
        <taxon>Eukaryota</taxon>
        <taxon>Viridiplantae</taxon>
        <taxon>Streptophyta</taxon>
        <taxon>Embryophyta</taxon>
        <taxon>Tracheophyta</taxon>
        <taxon>Spermatophyta</taxon>
        <taxon>Magnoliopsida</taxon>
        <taxon>eudicotyledons</taxon>
        <taxon>Gunneridae</taxon>
        <taxon>Pentapetalae</taxon>
        <taxon>Caryophyllales</taxon>
        <taxon>Chenopodiaceae</taxon>
        <taxon>Chenopodioideae</taxon>
        <taxon>Atripliceae</taxon>
        <taxon>Chenopodium</taxon>
    </lineage>
</organism>
<accession>A0A803KVT5</accession>
<evidence type="ECO:0000259" key="10">
    <source>
        <dbReference type="Pfam" id="PF08263"/>
    </source>
</evidence>
<evidence type="ECO:0000256" key="5">
    <source>
        <dbReference type="ARBA" id="ARBA00022737"/>
    </source>
</evidence>
<evidence type="ECO:0000256" key="4">
    <source>
        <dbReference type="ARBA" id="ARBA00022729"/>
    </source>
</evidence>
<dbReference type="InterPro" id="IPR001611">
    <property type="entry name" value="Leu-rich_rpt"/>
</dbReference>
<dbReference type="EnsemblPlants" id="AUR62003143-RA">
    <property type="protein sequence ID" value="AUR62003143-RA:cds"/>
    <property type="gene ID" value="AUR62003143"/>
</dbReference>
<keyword evidence="3" id="KW-0812">Transmembrane</keyword>
<keyword evidence="6" id="KW-1133">Transmembrane helix</keyword>
<dbReference type="Proteomes" id="UP000596660">
    <property type="component" value="Unplaced"/>
</dbReference>
<evidence type="ECO:0000256" key="9">
    <source>
        <dbReference type="SAM" id="MobiDB-lite"/>
    </source>
</evidence>
<reference evidence="11" key="1">
    <citation type="journal article" date="2017" name="Nature">
        <title>The genome of Chenopodium quinoa.</title>
        <authorList>
            <person name="Jarvis D.E."/>
            <person name="Ho Y.S."/>
            <person name="Lightfoot D.J."/>
            <person name="Schmoeckel S.M."/>
            <person name="Li B."/>
            <person name="Borm T.J.A."/>
            <person name="Ohyanagi H."/>
            <person name="Mineta K."/>
            <person name="Michell C.T."/>
            <person name="Saber N."/>
            <person name="Kharbatia N.M."/>
            <person name="Rupper R.R."/>
            <person name="Sharp A.R."/>
            <person name="Dally N."/>
            <person name="Boughton B.A."/>
            <person name="Woo Y.H."/>
            <person name="Gao G."/>
            <person name="Schijlen E.G.W.M."/>
            <person name="Guo X."/>
            <person name="Momin A.A."/>
            <person name="Negrao S."/>
            <person name="Al-Babili S."/>
            <person name="Gehring C."/>
            <person name="Roessner U."/>
            <person name="Jung C."/>
            <person name="Murphy K."/>
            <person name="Arold S.T."/>
            <person name="Gojobori T."/>
            <person name="van der Linden C.G."/>
            <person name="van Loo E.N."/>
            <person name="Jellen E.N."/>
            <person name="Maughan P.J."/>
            <person name="Tester M."/>
        </authorList>
    </citation>
    <scope>NUCLEOTIDE SEQUENCE [LARGE SCALE GENOMIC DNA]</scope>
    <source>
        <strain evidence="11">cv. PI 614886</strain>
    </source>
</reference>
<keyword evidence="2" id="KW-0433">Leucine-rich repeat</keyword>
<dbReference type="SUPFAM" id="SSF52058">
    <property type="entry name" value="L domain-like"/>
    <property type="match status" value="1"/>
</dbReference>
<name>A0A803KVT5_CHEQI</name>
<comment type="subcellular location">
    <subcellularLocation>
        <location evidence="1">Membrane</location>
        <topology evidence="1">Single-pass type I membrane protein</topology>
    </subcellularLocation>
</comment>
<protein>
    <recommendedName>
        <fullName evidence="10">Leucine-rich repeat-containing N-terminal plant-type domain-containing protein</fullName>
    </recommendedName>
</protein>
<evidence type="ECO:0000256" key="8">
    <source>
        <dbReference type="ARBA" id="ARBA00023180"/>
    </source>
</evidence>
<dbReference type="InterPro" id="IPR046956">
    <property type="entry name" value="RLP23-like"/>
</dbReference>
<keyword evidence="12" id="KW-1185">Reference proteome</keyword>
<dbReference type="Pfam" id="PF00560">
    <property type="entry name" value="LRR_1"/>
    <property type="match status" value="4"/>
</dbReference>
<keyword evidence="8" id="KW-0325">Glycoprotein</keyword>
<dbReference type="PANTHER" id="PTHR48061">
    <property type="entry name" value="LEUCINE-RICH REPEAT RECEPTOR PROTEIN KINASE EMS1-LIKE-RELATED"/>
    <property type="match status" value="1"/>
</dbReference>
<evidence type="ECO:0000256" key="2">
    <source>
        <dbReference type="ARBA" id="ARBA00022614"/>
    </source>
</evidence>
<feature type="domain" description="Leucine-rich repeat-containing N-terminal plant-type" evidence="10">
    <location>
        <begin position="34"/>
        <end position="74"/>
    </location>
</feature>
<dbReference type="Gramene" id="AUR62003143-RA">
    <property type="protein sequence ID" value="AUR62003143-RA:cds"/>
    <property type="gene ID" value="AUR62003143"/>
</dbReference>